<reference evidence="13 14" key="2">
    <citation type="submission" date="2017-04" db="EMBL/GenBank/DDBJ databases">
        <title>CpG methylation of centromeres and impact of large insertions on vertebrate speciation.</title>
        <authorList>
            <person name="Ichikawa K."/>
            <person name="Yoshimura J."/>
            <person name="Morishita S."/>
        </authorList>
    </citation>
    <scope>NUCLEOTIDE SEQUENCE</scope>
    <source>
        <strain evidence="13 14">HNI</strain>
    </source>
</reference>
<comment type="similarity">
    <text evidence="9">Belongs to the nuclear hormone receptor family.</text>
</comment>
<evidence type="ECO:0000259" key="11">
    <source>
        <dbReference type="PROSITE" id="PS51030"/>
    </source>
</evidence>
<keyword evidence="8 9" id="KW-0539">Nucleus</keyword>
<keyword evidence="4 9" id="KW-0805">Transcription regulation</keyword>
<dbReference type="PROSITE" id="PS51030">
    <property type="entry name" value="NUCLEAR_REC_DBD_2"/>
    <property type="match status" value="1"/>
</dbReference>
<evidence type="ECO:0000256" key="8">
    <source>
        <dbReference type="ARBA" id="ARBA00023242"/>
    </source>
</evidence>
<dbReference type="InterPro" id="IPR001628">
    <property type="entry name" value="Znf_hrmn_rcpt"/>
</dbReference>
<organism evidence="13 14">
    <name type="scientific">Oryzias latipes</name>
    <name type="common">Japanese rice fish</name>
    <name type="synonym">Japanese killifish</name>
    <dbReference type="NCBI Taxonomy" id="8090"/>
    <lineage>
        <taxon>Eukaryota</taxon>
        <taxon>Metazoa</taxon>
        <taxon>Chordata</taxon>
        <taxon>Craniata</taxon>
        <taxon>Vertebrata</taxon>
        <taxon>Euteleostomi</taxon>
        <taxon>Actinopterygii</taxon>
        <taxon>Neopterygii</taxon>
        <taxon>Teleostei</taxon>
        <taxon>Neoteleostei</taxon>
        <taxon>Acanthomorphata</taxon>
        <taxon>Ovalentaria</taxon>
        <taxon>Atherinomorphae</taxon>
        <taxon>Beloniformes</taxon>
        <taxon>Adrianichthyidae</taxon>
        <taxon>Oryziinae</taxon>
        <taxon>Oryzias</taxon>
    </lineage>
</organism>
<evidence type="ECO:0000256" key="5">
    <source>
        <dbReference type="ARBA" id="ARBA00023125"/>
    </source>
</evidence>
<dbReference type="Pfam" id="PF00105">
    <property type="entry name" value="zf-C4"/>
    <property type="match status" value="1"/>
</dbReference>
<evidence type="ECO:0000256" key="3">
    <source>
        <dbReference type="ARBA" id="ARBA00022833"/>
    </source>
</evidence>
<evidence type="ECO:0000313" key="13">
    <source>
        <dbReference type="Ensembl" id="ENSORLP00020005482.1"/>
    </source>
</evidence>
<evidence type="ECO:0000256" key="2">
    <source>
        <dbReference type="ARBA" id="ARBA00022771"/>
    </source>
</evidence>
<proteinExistence type="inferred from homology"/>
<dbReference type="GO" id="GO:0043565">
    <property type="term" value="F:sequence-specific DNA binding"/>
    <property type="evidence" value="ECO:0007669"/>
    <property type="project" value="InterPro"/>
</dbReference>
<feature type="region of interest" description="Disordered" evidence="10">
    <location>
        <begin position="225"/>
        <end position="247"/>
    </location>
</feature>
<reference evidence="13" key="4">
    <citation type="submission" date="2025-09" db="UniProtKB">
        <authorList>
            <consortium name="Ensembl"/>
        </authorList>
    </citation>
    <scope>IDENTIFICATION</scope>
    <source>
        <strain evidence="13">HNI</strain>
    </source>
</reference>
<feature type="domain" description="NR LBD" evidence="12">
    <location>
        <begin position="252"/>
        <end position="483"/>
    </location>
</feature>
<dbReference type="Pfam" id="PF00104">
    <property type="entry name" value="Hormone_recep"/>
    <property type="match status" value="1"/>
</dbReference>
<keyword evidence="5 9" id="KW-0238">DNA-binding</keyword>
<dbReference type="PROSITE" id="PS51843">
    <property type="entry name" value="NR_LBD"/>
    <property type="match status" value="1"/>
</dbReference>
<evidence type="ECO:0000313" key="14">
    <source>
        <dbReference type="Proteomes" id="UP000265180"/>
    </source>
</evidence>
<evidence type="ECO:0000259" key="12">
    <source>
        <dbReference type="PROSITE" id="PS51843"/>
    </source>
</evidence>
<accession>A0A3P9KAU0</accession>
<dbReference type="Gene3D" id="1.10.565.10">
    <property type="entry name" value="Retinoid X Receptor"/>
    <property type="match status" value="1"/>
</dbReference>
<keyword evidence="2 9" id="KW-0863">Zinc-finger</keyword>
<dbReference type="InterPro" id="IPR013088">
    <property type="entry name" value="Znf_NHR/GATA"/>
</dbReference>
<evidence type="ECO:0000256" key="6">
    <source>
        <dbReference type="ARBA" id="ARBA00023163"/>
    </source>
</evidence>
<dbReference type="PRINTS" id="PR00398">
    <property type="entry name" value="STRDHORMONER"/>
</dbReference>
<dbReference type="AlphaFoldDB" id="A0A3P9KAU0"/>
<dbReference type="SMART" id="SM00430">
    <property type="entry name" value="HOLI"/>
    <property type="match status" value="1"/>
</dbReference>
<dbReference type="GO" id="GO:0003700">
    <property type="term" value="F:DNA-binding transcription factor activity"/>
    <property type="evidence" value="ECO:0007669"/>
    <property type="project" value="InterPro"/>
</dbReference>
<sequence>MREWSEPEMSFSAGGVLSSSDGFCSTEHLQYYDLLPDPLGCPLQDPDLQLLPFSQQQHHPANLPLSFHSAPPSSPSSSQLCHPSYHPSYPVCLVGPCEPGPEPLCGGLAQGCGTVELPLGRRSRVGMGGKSRGQDELCVVCGDKASGYHYNALTCEGCKGFFRRSVTKKAVYRCKSGGSCEMDMYMRRKCQDCRLRKCRAVGMLAECLLTEVQCQSKRLRKGIKEEDRAGSRSLTSTVRLPGQAPPTSLNREERCLVDRMVEAQRFCRDQGDGGWTVSEWAWSEDGGGMPAAVSPQLHKLLQFARTVPGFDLLDFSEQHALLSASWLELVFLLSAQQFSLNPSSPSPALQLFGVSAQSWFRHADATDHMAGRAPTSSGSSEELRRPVLGFLRSMAALQVTEAEYALLTATALLCSDRASLHAAGCVEQMQELILDLLSRLCGARARAAHGGAQRFGCLLGRLTELRTLHHNHLILIRGQHGRR</sequence>
<reference key="1">
    <citation type="journal article" date="2007" name="Nature">
        <title>The medaka draft genome and insights into vertebrate genome evolution.</title>
        <authorList>
            <person name="Kasahara M."/>
            <person name="Naruse K."/>
            <person name="Sasaki S."/>
            <person name="Nakatani Y."/>
            <person name="Qu W."/>
            <person name="Ahsan B."/>
            <person name="Yamada T."/>
            <person name="Nagayasu Y."/>
            <person name="Doi K."/>
            <person name="Kasai Y."/>
            <person name="Jindo T."/>
            <person name="Kobayashi D."/>
            <person name="Shimada A."/>
            <person name="Toyoda A."/>
            <person name="Kuroki Y."/>
            <person name="Fujiyama A."/>
            <person name="Sasaki T."/>
            <person name="Shimizu A."/>
            <person name="Asakawa S."/>
            <person name="Shimizu N."/>
            <person name="Hashimoto S."/>
            <person name="Yang J."/>
            <person name="Lee Y."/>
            <person name="Matsushima K."/>
            <person name="Sugano S."/>
            <person name="Sakaizumi M."/>
            <person name="Narita T."/>
            <person name="Ohishi K."/>
            <person name="Haga S."/>
            <person name="Ohta F."/>
            <person name="Nomoto H."/>
            <person name="Nogata K."/>
            <person name="Morishita T."/>
            <person name="Endo T."/>
            <person name="Shin-I T."/>
            <person name="Takeda H."/>
            <person name="Morishita S."/>
            <person name="Kohara Y."/>
        </authorList>
    </citation>
    <scope>NUCLEOTIDE SEQUENCE [LARGE SCALE GENOMIC DNA]</scope>
    <source>
        <strain>Hd-rR</strain>
    </source>
</reference>
<evidence type="ECO:0000256" key="9">
    <source>
        <dbReference type="RuleBase" id="RU004334"/>
    </source>
</evidence>
<keyword evidence="6 9" id="KW-0804">Transcription</keyword>
<keyword evidence="3 9" id="KW-0862">Zinc</keyword>
<evidence type="ECO:0000256" key="1">
    <source>
        <dbReference type="ARBA" id="ARBA00022723"/>
    </source>
</evidence>
<dbReference type="FunFam" id="3.30.50.10:FF:000031">
    <property type="entry name" value="Ecdysone receptor A1"/>
    <property type="match status" value="1"/>
</dbReference>
<dbReference type="SMART" id="SM00399">
    <property type="entry name" value="ZnF_C4"/>
    <property type="match status" value="1"/>
</dbReference>
<feature type="domain" description="Nuclear receptor" evidence="11">
    <location>
        <begin position="135"/>
        <end position="210"/>
    </location>
</feature>
<dbReference type="GO" id="GO:0008270">
    <property type="term" value="F:zinc ion binding"/>
    <property type="evidence" value="ECO:0007669"/>
    <property type="project" value="UniProtKB-KW"/>
</dbReference>
<name>A0A3P9KAU0_ORYLA</name>
<dbReference type="PANTHER" id="PTHR24082:SF507">
    <property type="entry name" value="BILE ACID RECEPTOR-RELATED"/>
    <property type="match status" value="1"/>
</dbReference>
<comment type="subcellular location">
    <subcellularLocation>
        <location evidence="9">Nucleus</location>
    </subcellularLocation>
</comment>
<dbReference type="InterPro" id="IPR000536">
    <property type="entry name" value="Nucl_hrmn_rcpt_lig-bd"/>
</dbReference>
<dbReference type="SUPFAM" id="SSF48508">
    <property type="entry name" value="Nuclear receptor ligand-binding domain"/>
    <property type="match status" value="1"/>
</dbReference>
<protein>
    <submittedName>
        <fullName evidence="13">Nuclear receptor subfamily 1, group H, member 5</fullName>
    </submittedName>
</protein>
<dbReference type="PRINTS" id="PR00047">
    <property type="entry name" value="STROIDFINGER"/>
</dbReference>
<dbReference type="PANTHER" id="PTHR24082">
    <property type="entry name" value="NUCLEAR HORMONE RECEPTOR"/>
    <property type="match status" value="1"/>
</dbReference>
<dbReference type="GO" id="GO:0005634">
    <property type="term" value="C:nucleus"/>
    <property type="evidence" value="ECO:0007669"/>
    <property type="project" value="UniProtKB-SubCell"/>
</dbReference>
<dbReference type="Proteomes" id="UP000265180">
    <property type="component" value="Chromosome 7"/>
</dbReference>
<dbReference type="InterPro" id="IPR050234">
    <property type="entry name" value="Nuclear_hormone_rcpt_NR1"/>
</dbReference>
<dbReference type="Gene3D" id="3.30.50.10">
    <property type="entry name" value="Erythroid Transcription Factor GATA-1, subunit A"/>
    <property type="match status" value="1"/>
</dbReference>
<evidence type="ECO:0000256" key="4">
    <source>
        <dbReference type="ARBA" id="ARBA00023015"/>
    </source>
</evidence>
<reference evidence="13" key="3">
    <citation type="submission" date="2025-08" db="UniProtKB">
        <authorList>
            <consortium name="Ensembl"/>
        </authorList>
    </citation>
    <scope>IDENTIFICATION</scope>
    <source>
        <strain evidence="13">HNI</strain>
    </source>
</reference>
<keyword evidence="1 9" id="KW-0479">Metal-binding</keyword>
<dbReference type="InterPro" id="IPR035500">
    <property type="entry name" value="NHR-like_dom_sf"/>
</dbReference>
<keyword evidence="7 9" id="KW-0675">Receptor</keyword>
<dbReference type="InterPro" id="IPR001723">
    <property type="entry name" value="Nuclear_hrmn_rcpt"/>
</dbReference>
<dbReference type="SUPFAM" id="SSF57716">
    <property type="entry name" value="Glucocorticoid receptor-like (DNA-binding domain)"/>
    <property type="match status" value="1"/>
</dbReference>
<evidence type="ECO:0000256" key="7">
    <source>
        <dbReference type="ARBA" id="ARBA00023170"/>
    </source>
</evidence>
<dbReference type="PROSITE" id="PS00031">
    <property type="entry name" value="NUCLEAR_REC_DBD_1"/>
    <property type="match status" value="1"/>
</dbReference>
<dbReference type="Ensembl" id="ENSORLT00020006211.1">
    <property type="protein sequence ID" value="ENSORLP00020005482.1"/>
    <property type="gene ID" value="ENSORLG00020006294.1"/>
</dbReference>
<evidence type="ECO:0000256" key="10">
    <source>
        <dbReference type="SAM" id="MobiDB-lite"/>
    </source>
</evidence>